<feature type="domain" description="Terminase large subunit gp17-like C-terminal" evidence="3">
    <location>
        <begin position="330"/>
        <end position="474"/>
    </location>
</feature>
<accession>A0A7W7QYQ1</accession>
<dbReference type="NCBIfam" id="TIGR01630">
    <property type="entry name" value="psiM2_ORF9"/>
    <property type="match status" value="1"/>
</dbReference>
<dbReference type="InterPro" id="IPR035421">
    <property type="entry name" value="Terminase_6C"/>
</dbReference>
<evidence type="ECO:0000313" key="4">
    <source>
        <dbReference type="EMBL" id="MBB4922263.1"/>
    </source>
</evidence>
<feature type="region of interest" description="Disordered" evidence="2">
    <location>
        <begin position="496"/>
        <end position="535"/>
    </location>
</feature>
<dbReference type="Pfam" id="PF03237">
    <property type="entry name" value="Terminase_6N"/>
    <property type="match status" value="1"/>
</dbReference>
<name>A0A7W7QYQ1_KITKI</name>
<sequence length="535" mass="59123">MKQLTADIEARKAERRALGPKWRTPGDLAKLIDPTTVQTSALDLIDRELMWAYSTPGARLAISVPPQEGKSSRATKVGTLWALAKNPELRIAIVSYSQPLAEGFGRDIRNWIATYNGDEGSFDIGLRIARDYGSAKRWQLEGHRGGVVCVGIGGGLTGKPAEALIIDDPFSDKEQADSAYYRERVWGWWQAVGSTRLAPGAPVILINTRWHEDDLTGRFLAAEDAHRWRVINIPALADHDPAKGQSDPLGREPGEWLESARGRSAEDWEAIRIQAGSRVFNALYQGRPSPDSGNVWQRHWWRRYSVPLWSQHPMHPDAYRVDEADEIVMSWDMAFKDTRSSDYVVGQVWARRGANVYLLDQVHKRLSFTDTVAAFKALVARWPQATAKYVEDKANGTAVISTLQSKIAGIVPINPTESKYARANAVSPFLEAGNVFLPESGIALFDPSELIDEAAGFPNASHDDQVDAASQALAQLLLDGSGAQAWIAYARRRAEAATAPARPVEPQQESTATEEPEDPVAARRRARNAAHRAQR</sequence>
<keyword evidence="5" id="KW-1185">Reference proteome</keyword>
<reference evidence="4 5" key="1">
    <citation type="submission" date="2020-08" db="EMBL/GenBank/DDBJ databases">
        <title>Sequencing the genomes of 1000 actinobacteria strains.</title>
        <authorList>
            <person name="Klenk H.-P."/>
        </authorList>
    </citation>
    <scope>NUCLEOTIDE SEQUENCE [LARGE SCALE GENOMIC DNA]</scope>
    <source>
        <strain evidence="4 5">DSM 41654</strain>
    </source>
</reference>
<dbReference type="AlphaFoldDB" id="A0A7W7QYQ1"/>
<evidence type="ECO:0000313" key="5">
    <source>
        <dbReference type="Proteomes" id="UP000540506"/>
    </source>
</evidence>
<gene>
    <name evidence="4" type="ORF">FHR34_001256</name>
</gene>
<organism evidence="4 5">
    <name type="scientific">Kitasatospora kifunensis</name>
    <name type="common">Streptomyces kifunensis</name>
    <dbReference type="NCBI Taxonomy" id="58351"/>
    <lineage>
        <taxon>Bacteria</taxon>
        <taxon>Bacillati</taxon>
        <taxon>Actinomycetota</taxon>
        <taxon>Actinomycetes</taxon>
        <taxon>Kitasatosporales</taxon>
        <taxon>Streptomycetaceae</taxon>
        <taxon>Kitasatospora</taxon>
    </lineage>
</organism>
<evidence type="ECO:0000259" key="3">
    <source>
        <dbReference type="Pfam" id="PF17289"/>
    </source>
</evidence>
<dbReference type="RefSeq" id="WP_184934465.1">
    <property type="nucleotide sequence ID" value="NZ_JACHJV010000001.1"/>
</dbReference>
<keyword evidence="1" id="KW-1188">Viral release from host cell</keyword>
<evidence type="ECO:0000256" key="2">
    <source>
        <dbReference type="SAM" id="MobiDB-lite"/>
    </source>
</evidence>
<dbReference type="Proteomes" id="UP000540506">
    <property type="component" value="Unassembled WGS sequence"/>
</dbReference>
<dbReference type="Gene3D" id="3.30.420.240">
    <property type="match status" value="1"/>
</dbReference>
<feature type="compositionally biased region" description="Basic residues" evidence="2">
    <location>
        <begin position="522"/>
        <end position="535"/>
    </location>
</feature>
<dbReference type="InterPro" id="IPR006517">
    <property type="entry name" value="Phage_terminase_lsu-like_C"/>
</dbReference>
<dbReference type="Pfam" id="PF17289">
    <property type="entry name" value="Terminase_6C"/>
    <property type="match status" value="1"/>
</dbReference>
<dbReference type="EMBL" id="JACHJV010000001">
    <property type="protein sequence ID" value="MBB4922263.1"/>
    <property type="molecule type" value="Genomic_DNA"/>
</dbReference>
<protein>
    <submittedName>
        <fullName evidence="4">Putative phage terminase large subunit-like protein</fullName>
    </submittedName>
</protein>
<comment type="caution">
    <text evidence="4">The sequence shown here is derived from an EMBL/GenBank/DDBJ whole genome shotgun (WGS) entry which is preliminary data.</text>
</comment>
<proteinExistence type="predicted"/>
<evidence type="ECO:0000256" key="1">
    <source>
        <dbReference type="ARBA" id="ARBA00022612"/>
    </source>
</evidence>